<dbReference type="Proteomes" id="UP000693981">
    <property type="component" value="Unassembled WGS sequence"/>
</dbReference>
<reference evidence="6" key="1">
    <citation type="submission" date="2021-02" db="EMBL/GenBank/DDBJ databases">
        <authorList>
            <person name="Palmer J.M."/>
        </authorList>
    </citation>
    <scope>NUCLEOTIDE SEQUENCE</scope>
    <source>
        <strain evidence="6">SCRP23</strain>
    </source>
</reference>
<comment type="caution">
    <text evidence="6">The sequence shown here is derived from an EMBL/GenBank/DDBJ whole genome shotgun (WGS) entry which is preliminary data.</text>
</comment>
<dbReference type="Pfam" id="PF16810">
    <property type="entry name" value="RXLR"/>
    <property type="match status" value="1"/>
</dbReference>
<evidence type="ECO:0000256" key="5">
    <source>
        <dbReference type="RuleBase" id="RU367124"/>
    </source>
</evidence>
<name>A0A8T1VSA7_9STRA</name>
<dbReference type="EMBL" id="JAGDFL010000608">
    <property type="protein sequence ID" value="KAG7384225.1"/>
    <property type="molecule type" value="Genomic_DNA"/>
</dbReference>
<comment type="subcellular location">
    <subcellularLocation>
        <location evidence="1 5">Secreted</location>
    </subcellularLocation>
</comment>
<comment type="function">
    <text evidence="5">Effector that suppresses plant defense responses during pathogen infection.</text>
</comment>
<evidence type="ECO:0000256" key="1">
    <source>
        <dbReference type="ARBA" id="ARBA00004613"/>
    </source>
</evidence>
<gene>
    <name evidence="6" type="ORF">PHYBOEH_009586</name>
</gene>
<protein>
    <recommendedName>
        <fullName evidence="5">RxLR effector protein</fullName>
    </recommendedName>
</protein>
<accession>A0A8T1VSA7</accession>
<dbReference type="AlphaFoldDB" id="A0A8T1VSA7"/>
<organism evidence="6 7">
    <name type="scientific">Phytophthora boehmeriae</name>
    <dbReference type="NCBI Taxonomy" id="109152"/>
    <lineage>
        <taxon>Eukaryota</taxon>
        <taxon>Sar</taxon>
        <taxon>Stramenopiles</taxon>
        <taxon>Oomycota</taxon>
        <taxon>Peronosporomycetes</taxon>
        <taxon>Peronosporales</taxon>
        <taxon>Peronosporaceae</taxon>
        <taxon>Phytophthora</taxon>
    </lineage>
</organism>
<proteinExistence type="inferred from homology"/>
<feature type="chain" id="PRO_5044998534" description="RxLR effector protein" evidence="5">
    <location>
        <begin position="28"/>
        <end position="269"/>
    </location>
</feature>
<sequence>MRRYSTLLVVAMATLLVISETFITANASQVVTSNGILSHSHVADRHHANSKRYVRIAKLTDEDDSTGLINTEERTGGVGAVKGFFSNLGTHAKMRVWLEREKPDEYAFKKLGLEGLTGTQLTSHPNYKKFLWYSDKAEGYKLNRWLLEDPPLPTYDGWVLLGLENMVDRNIPMEMIKRTKAFRTYERYVKEFDQDVIILGKTGSTPQNQISRHATPAEMTAKAEIWAKNKMTDDYVIYALGLKGLSREELARNVDFQYFRIFKEAQKAN</sequence>
<keyword evidence="4 5" id="KW-0732">Signal</keyword>
<comment type="domain">
    <text evidence="5">The RxLR-dEER motif acts to carry the protein into the host cell cytoplasm through binding to cell surface phosphatidylinositol-3-phosphate.</text>
</comment>
<evidence type="ECO:0000256" key="2">
    <source>
        <dbReference type="ARBA" id="ARBA00010400"/>
    </source>
</evidence>
<evidence type="ECO:0000256" key="3">
    <source>
        <dbReference type="ARBA" id="ARBA00022525"/>
    </source>
</evidence>
<evidence type="ECO:0000256" key="4">
    <source>
        <dbReference type="ARBA" id="ARBA00022729"/>
    </source>
</evidence>
<evidence type="ECO:0000313" key="6">
    <source>
        <dbReference type="EMBL" id="KAG7384225.1"/>
    </source>
</evidence>
<comment type="similarity">
    <text evidence="2 5">Belongs to the RxLR effector family.</text>
</comment>
<keyword evidence="7" id="KW-1185">Reference proteome</keyword>
<evidence type="ECO:0000313" key="7">
    <source>
        <dbReference type="Proteomes" id="UP000693981"/>
    </source>
</evidence>
<feature type="signal peptide" evidence="5">
    <location>
        <begin position="1"/>
        <end position="27"/>
    </location>
</feature>
<keyword evidence="3 5" id="KW-0964">Secreted</keyword>
<dbReference type="InterPro" id="IPR031825">
    <property type="entry name" value="RXLR"/>
</dbReference>
<dbReference type="OrthoDB" id="10654657at2759"/>